<dbReference type="CDD" id="cd03242">
    <property type="entry name" value="ABC_RecF"/>
    <property type="match status" value="1"/>
</dbReference>
<evidence type="ECO:0000256" key="5">
    <source>
        <dbReference type="ARBA" id="ARBA00022705"/>
    </source>
</evidence>
<dbReference type="Gene3D" id="3.40.50.300">
    <property type="entry name" value="P-loop containing nucleotide triphosphate hydrolases"/>
    <property type="match status" value="1"/>
</dbReference>
<keyword evidence="10 12" id="KW-0234">DNA repair</keyword>
<comment type="caution">
    <text evidence="15">The sequence shown here is derived from an EMBL/GenBank/DDBJ whole genome shotgun (WGS) entry which is preliminary data.</text>
</comment>
<keyword evidence="5 12" id="KW-0235">DNA replication</keyword>
<dbReference type="Pfam" id="PF02463">
    <property type="entry name" value="SMC_N"/>
    <property type="match status" value="1"/>
</dbReference>
<name>A0ABY3FUI5_9BACI</name>
<dbReference type="InterPro" id="IPR027417">
    <property type="entry name" value="P-loop_NTPase"/>
</dbReference>
<evidence type="ECO:0000259" key="14">
    <source>
        <dbReference type="Pfam" id="PF02463"/>
    </source>
</evidence>
<evidence type="ECO:0000256" key="2">
    <source>
        <dbReference type="ARBA" id="ARBA00008016"/>
    </source>
</evidence>
<organism evidence="15 16">
    <name type="scientific">Bacillus paralicheniformis</name>
    <dbReference type="NCBI Taxonomy" id="1648923"/>
    <lineage>
        <taxon>Bacteria</taxon>
        <taxon>Bacillati</taxon>
        <taxon>Bacillota</taxon>
        <taxon>Bacilli</taxon>
        <taxon>Bacillales</taxon>
        <taxon>Bacillaceae</taxon>
        <taxon>Bacillus</taxon>
    </lineage>
</organism>
<keyword evidence="9 12" id="KW-0238">DNA-binding</keyword>
<dbReference type="InterPro" id="IPR003395">
    <property type="entry name" value="RecF/RecN/SMC_N"/>
</dbReference>
<evidence type="ECO:0000256" key="13">
    <source>
        <dbReference type="RuleBase" id="RU000578"/>
    </source>
</evidence>
<accession>A0ABY3FUI5</accession>
<evidence type="ECO:0000313" key="15">
    <source>
        <dbReference type="EMBL" id="TWL37387.1"/>
    </source>
</evidence>
<evidence type="ECO:0000256" key="6">
    <source>
        <dbReference type="ARBA" id="ARBA00022741"/>
    </source>
</evidence>
<evidence type="ECO:0000256" key="9">
    <source>
        <dbReference type="ARBA" id="ARBA00023125"/>
    </source>
</evidence>
<dbReference type="PANTHER" id="PTHR32182:SF0">
    <property type="entry name" value="DNA REPLICATION AND REPAIR PROTEIN RECF"/>
    <property type="match status" value="1"/>
</dbReference>
<protein>
    <recommendedName>
        <fullName evidence="3 12">DNA replication and repair protein RecF</fullName>
    </recommendedName>
</protein>
<dbReference type="InterPro" id="IPR001238">
    <property type="entry name" value="DNA-binding_RecF"/>
</dbReference>
<proteinExistence type="inferred from homology"/>
<keyword evidence="6 12" id="KW-0547">Nucleotide-binding</keyword>
<sequence length="370" mass="42542">MYIQNLTLSSYRNYERLDLQFENKVNVIIGENAQGKTNLMEAIYVLAMAKSHRTSNDKELIRWDEDYAKIEGRVIKKNGFVPIQLVISKKGKKGKVNHIEQQKLSQYVGAVNTIMFAPEDLNLVKGSPQVRRRFLDMEIGQVSPVYLHDLSLYQKILSQRNHFLKQLQTRKQTDQTMLDVLTEQLTEFAAKVVMKRLQFVDQLEKWAQPIHSGISRGLEELTLKYHTSLHVSDSPDLSKMINSYQETFSKLRDKEIERGVSLSGPHRDDVLFYVNGRDVQTYGSQGQQRTTALSLKLAEIDLIQEEIGEYPILLLDDVLSELDDYRQSHLLHTIQGRVQTFVTTTSVDGIDHKTLNEAEIFRVENGTLSD</sequence>
<dbReference type="InterPro" id="IPR042174">
    <property type="entry name" value="RecF_2"/>
</dbReference>
<comment type="function">
    <text evidence="12 13">The RecF protein is involved in DNA metabolism; it is required for DNA replication and normal SOS inducibility. RecF binds preferentially to single-stranded, linear DNA. It also seems to bind ATP.</text>
</comment>
<dbReference type="Gene3D" id="1.20.1050.90">
    <property type="entry name" value="RecF/RecN/SMC, N-terminal domain"/>
    <property type="match status" value="1"/>
</dbReference>
<dbReference type="HAMAP" id="MF_00365">
    <property type="entry name" value="RecF"/>
    <property type="match status" value="1"/>
</dbReference>
<evidence type="ECO:0000256" key="11">
    <source>
        <dbReference type="ARBA" id="ARBA00023236"/>
    </source>
</evidence>
<evidence type="ECO:0000256" key="8">
    <source>
        <dbReference type="ARBA" id="ARBA00022840"/>
    </source>
</evidence>
<dbReference type="PANTHER" id="PTHR32182">
    <property type="entry name" value="DNA REPLICATION AND REPAIR PROTEIN RECF"/>
    <property type="match status" value="1"/>
</dbReference>
<dbReference type="NCBIfam" id="TIGR00611">
    <property type="entry name" value="recf"/>
    <property type="match status" value="1"/>
</dbReference>
<dbReference type="PROSITE" id="PS00617">
    <property type="entry name" value="RECF_1"/>
    <property type="match status" value="1"/>
</dbReference>
<evidence type="ECO:0000313" key="16">
    <source>
        <dbReference type="Proteomes" id="UP000429980"/>
    </source>
</evidence>
<keyword evidence="4 12" id="KW-0963">Cytoplasm</keyword>
<evidence type="ECO:0000256" key="12">
    <source>
        <dbReference type="HAMAP-Rule" id="MF_00365"/>
    </source>
</evidence>
<dbReference type="SUPFAM" id="SSF52540">
    <property type="entry name" value="P-loop containing nucleoside triphosphate hydrolases"/>
    <property type="match status" value="1"/>
</dbReference>
<gene>
    <name evidence="12" type="primary">recF</name>
    <name evidence="15" type="ORF">CHCC15381_4288</name>
</gene>
<evidence type="ECO:0000256" key="1">
    <source>
        <dbReference type="ARBA" id="ARBA00004496"/>
    </source>
</evidence>
<reference evidence="15 16" key="1">
    <citation type="submission" date="2019-06" db="EMBL/GenBank/DDBJ databases">
        <title>Genome sequence analysis of &gt;100 Bacillus licheniformis strains suggests intrinsic resistance to this species.</title>
        <authorList>
            <person name="Wels M."/>
            <person name="Siezen R.J."/>
            <person name="Johansen E."/>
            <person name="Stuer-Lauridsen B."/>
            <person name="Bjerre K."/>
            <person name="Nielsen B.K.K."/>
        </authorList>
    </citation>
    <scope>NUCLEOTIDE SEQUENCE [LARGE SCALE GENOMIC DNA]</scope>
    <source>
        <strain evidence="15 16">BAC-15381</strain>
    </source>
</reference>
<dbReference type="PROSITE" id="PS00618">
    <property type="entry name" value="RECF_2"/>
    <property type="match status" value="1"/>
</dbReference>
<comment type="similarity">
    <text evidence="2 12 13">Belongs to the RecF family.</text>
</comment>
<dbReference type="EMBL" id="NILF01000043">
    <property type="protein sequence ID" value="TWL37387.1"/>
    <property type="molecule type" value="Genomic_DNA"/>
</dbReference>
<keyword evidence="7 12" id="KW-0227">DNA damage</keyword>
<feature type="binding site" evidence="12">
    <location>
        <begin position="30"/>
        <end position="37"/>
    </location>
    <ligand>
        <name>ATP</name>
        <dbReference type="ChEBI" id="CHEBI:30616"/>
    </ligand>
</feature>
<keyword evidence="11 12" id="KW-0742">SOS response</keyword>
<evidence type="ECO:0000256" key="7">
    <source>
        <dbReference type="ARBA" id="ARBA00022763"/>
    </source>
</evidence>
<keyword evidence="16" id="KW-1185">Reference proteome</keyword>
<keyword evidence="8 12" id="KW-0067">ATP-binding</keyword>
<evidence type="ECO:0000256" key="3">
    <source>
        <dbReference type="ARBA" id="ARBA00020170"/>
    </source>
</evidence>
<dbReference type="Proteomes" id="UP000429980">
    <property type="component" value="Unassembled WGS sequence"/>
</dbReference>
<dbReference type="InterPro" id="IPR018078">
    <property type="entry name" value="DNA-binding_RecF_CS"/>
</dbReference>
<feature type="domain" description="RecF/RecN/SMC N-terminal" evidence="14">
    <location>
        <begin position="2"/>
        <end position="348"/>
    </location>
</feature>
<evidence type="ECO:0000256" key="10">
    <source>
        <dbReference type="ARBA" id="ARBA00023204"/>
    </source>
</evidence>
<dbReference type="RefSeq" id="WP_025810489.1">
    <property type="nucleotide sequence ID" value="NZ_AP025342.1"/>
</dbReference>
<evidence type="ECO:0000256" key="4">
    <source>
        <dbReference type="ARBA" id="ARBA00022490"/>
    </source>
</evidence>
<comment type="subcellular location">
    <subcellularLocation>
        <location evidence="1 12 13">Cytoplasm</location>
    </subcellularLocation>
</comment>